<dbReference type="SFLD" id="SFLDF00027">
    <property type="entry name" value="p-type_atpase"/>
    <property type="match status" value="1"/>
</dbReference>
<dbReference type="Gene3D" id="1.20.1110.10">
    <property type="entry name" value="Calcium-transporting ATPase, transmembrane domain"/>
    <property type="match status" value="1"/>
</dbReference>
<evidence type="ECO:0000313" key="15">
    <source>
        <dbReference type="Proteomes" id="UP000245908"/>
    </source>
</evidence>
<feature type="domain" description="Cation-transporting P-type ATPase N-terminal" evidence="13">
    <location>
        <begin position="1"/>
        <end position="74"/>
    </location>
</feature>
<evidence type="ECO:0000256" key="7">
    <source>
        <dbReference type="ARBA" id="ARBA00022840"/>
    </source>
</evidence>
<dbReference type="InterPro" id="IPR004014">
    <property type="entry name" value="ATPase_P-typ_cation-transptr_N"/>
</dbReference>
<keyword evidence="4 12" id="KW-0812">Transmembrane</keyword>
<dbReference type="InterPro" id="IPR018303">
    <property type="entry name" value="ATPase_P-typ_P_site"/>
</dbReference>
<dbReference type="SMART" id="SM00831">
    <property type="entry name" value="Cation_ATPase_N"/>
    <property type="match status" value="1"/>
</dbReference>
<dbReference type="Gene3D" id="2.70.150.10">
    <property type="entry name" value="Calcium-transporting ATPase, cytoplasmic transduction domain A"/>
    <property type="match status" value="1"/>
</dbReference>
<name>A0A2T9WT71_NANST</name>
<feature type="transmembrane region" description="Helical" evidence="12">
    <location>
        <begin position="54"/>
        <end position="72"/>
    </location>
</feature>
<keyword evidence="10 12" id="KW-1133">Transmembrane helix</keyword>
<evidence type="ECO:0000256" key="1">
    <source>
        <dbReference type="ARBA" id="ARBA00004141"/>
    </source>
</evidence>
<dbReference type="SUPFAM" id="SSF81665">
    <property type="entry name" value="Calcium ATPase, transmembrane domain M"/>
    <property type="match status" value="1"/>
</dbReference>
<comment type="subcellular location">
    <subcellularLocation>
        <location evidence="1">Membrane</location>
        <topology evidence="1">Multi-pass membrane protein</topology>
    </subcellularLocation>
</comment>
<dbReference type="InterPro" id="IPR023299">
    <property type="entry name" value="ATPase_P-typ_cyto_dom_N"/>
</dbReference>
<keyword evidence="6" id="KW-0547">Nucleotide-binding</keyword>
<proteinExistence type="inferred from homology"/>
<dbReference type="InterPro" id="IPR059000">
    <property type="entry name" value="ATPase_P-type_domA"/>
</dbReference>
<dbReference type="NCBIfam" id="TIGR01494">
    <property type="entry name" value="ATPase_P-type"/>
    <property type="match status" value="2"/>
</dbReference>
<protein>
    <submittedName>
        <fullName evidence="14">Plasma-membrane proton-efflux P-type ATPase</fullName>
    </submittedName>
</protein>
<dbReference type="SUPFAM" id="SSF56784">
    <property type="entry name" value="HAD-like"/>
    <property type="match status" value="1"/>
</dbReference>
<keyword evidence="8" id="KW-0460">Magnesium</keyword>
<dbReference type="PANTHER" id="PTHR42861">
    <property type="entry name" value="CALCIUM-TRANSPORTING ATPASE"/>
    <property type="match status" value="1"/>
</dbReference>
<dbReference type="FunFam" id="3.40.50.1000:FF:000211">
    <property type="entry name" value="Plasma membrane ATPase"/>
    <property type="match status" value="1"/>
</dbReference>
<dbReference type="SUPFAM" id="SSF81653">
    <property type="entry name" value="Calcium ATPase, transduction domain A"/>
    <property type="match status" value="1"/>
</dbReference>
<evidence type="ECO:0000256" key="11">
    <source>
        <dbReference type="ARBA" id="ARBA00023136"/>
    </source>
</evidence>
<keyword evidence="7" id="KW-0067">ATP-binding</keyword>
<feature type="transmembrane region" description="Helical" evidence="12">
    <location>
        <begin position="717"/>
        <end position="738"/>
    </location>
</feature>
<feature type="transmembrane region" description="Helical" evidence="12">
    <location>
        <begin position="688"/>
        <end position="711"/>
    </location>
</feature>
<dbReference type="InterPro" id="IPR036412">
    <property type="entry name" value="HAD-like_sf"/>
</dbReference>
<dbReference type="GO" id="GO:0046872">
    <property type="term" value="F:metal ion binding"/>
    <property type="evidence" value="ECO:0007669"/>
    <property type="project" value="UniProtKB-KW"/>
</dbReference>
<reference evidence="14 15" key="1">
    <citation type="journal article" date="2015" name="Appl. Environ. Microbiol.">
        <title>Nanoarchaeota, Their Sulfolobales Host, and Nanoarchaeota Virus Distribution across Yellowstone National Park Hot Springs.</title>
        <authorList>
            <person name="Munson-McGee J.H."/>
            <person name="Field E.K."/>
            <person name="Bateson M."/>
            <person name="Rooney C."/>
            <person name="Stepanauskas R."/>
            <person name="Young M.J."/>
        </authorList>
    </citation>
    <scope>NUCLEOTIDE SEQUENCE [LARGE SCALE GENOMIC DNA]</scope>
    <source>
        <strain evidence="14">SCGC AB-777_O03</strain>
    </source>
</reference>
<gene>
    <name evidence="14" type="ORF">DDW05_01870</name>
</gene>
<dbReference type="InterPro" id="IPR001757">
    <property type="entry name" value="P_typ_ATPase"/>
</dbReference>
<sequence>MNDNIDLSKVLQELNSDLNYGLTKEEVDKRLKEYGYNLVEEKKESNLIKFLKKFVSFSSIMLEIIIILYFIFGRYIDASLVLSLLFINVLISFIHEEKANKALELLKEKLQIQARVLREGQWKLIESKYLVPGDIIRLRAGDISPADCIIVSDDTLDVDQSVLTGESLTVEKKKGQIVYSGSIIRRGEANCIVYKTGRNTYFGRTVELVSTARPKLHIEEITNKVIFTLLLIVLIFGGLTLLLSFLYVHNLEFILSTVLPLVISLLLFAIPVALPAMITVTLAVGSMELSKKGALITRLSAIEDAATMTTLCSDKTGTLTYNKLSITDIKGLGNYKKEDVILYGTLASQESNNDPIDMAFINKAKEININKDDYKILEFKPFDPSTRRTEAKVLYKDKVFYVSKGAVNIIFNDLCKINIPEEVSKIVEDFASRGYRTLAVAINNNNKWEPVGLVALYDIPRKDTPELIKKLKDLGIKVKMLTGDSLPIAKEIGKEIGLDYNKAVSGNELRELLKSNPDKARKLINESEIFAEIYPEDKYYIVKNLQEEKEIVGMTGDGVNDSPSLKQAEVGIAVYNATDVAKSAASVVLTVEGLQGIVDLVTIGRSVYQRVVTWILTKINKTIEIAIFVLSVFLFTTIFYHNPLYILSSTDVLLFFFIIDFQTIALSVDNERGSQYPEKWNILKLVKYAGTMGIFTFSEMALLLYIALNIFKINNLHLLHSFFFIAITYFGLLMPYVFREKDRFYKSKPSKSFLISTIAGLIIASLISLFGFGIVVPINIYYYLFVVLYSLFFIFLVNDNIKILLKRFGIGRA</sequence>
<dbReference type="InterPro" id="IPR023214">
    <property type="entry name" value="HAD_sf"/>
</dbReference>
<feature type="transmembrane region" description="Helical" evidence="12">
    <location>
        <begin position="623"/>
        <end position="640"/>
    </location>
</feature>
<dbReference type="InterPro" id="IPR006534">
    <property type="entry name" value="P-type_ATPase_IIIA"/>
</dbReference>
<dbReference type="AlphaFoldDB" id="A0A2T9WT71"/>
<feature type="transmembrane region" description="Helical" evidence="12">
    <location>
        <begin position="78"/>
        <end position="95"/>
    </location>
</feature>
<comment type="caution">
    <text evidence="14">The sequence shown here is derived from an EMBL/GenBank/DDBJ whole genome shotgun (WGS) entry which is preliminary data.</text>
</comment>
<dbReference type="Gene3D" id="3.40.1110.10">
    <property type="entry name" value="Calcium-transporting ATPase, cytoplasmic domain N"/>
    <property type="match status" value="1"/>
</dbReference>
<dbReference type="PRINTS" id="PR00120">
    <property type="entry name" value="HATPASE"/>
</dbReference>
<keyword evidence="5" id="KW-0479">Metal-binding</keyword>
<dbReference type="InterPro" id="IPR023298">
    <property type="entry name" value="ATPase_P-typ_TM_dom_sf"/>
</dbReference>
<evidence type="ECO:0000256" key="8">
    <source>
        <dbReference type="ARBA" id="ARBA00022842"/>
    </source>
</evidence>
<feature type="transmembrane region" description="Helical" evidence="12">
    <location>
        <begin position="253"/>
        <end position="284"/>
    </location>
</feature>
<dbReference type="Pfam" id="PF00690">
    <property type="entry name" value="Cation_ATPase_N"/>
    <property type="match status" value="1"/>
</dbReference>
<evidence type="ECO:0000259" key="13">
    <source>
        <dbReference type="SMART" id="SM00831"/>
    </source>
</evidence>
<evidence type="ECO:0000256" key="4">
    <source>
        <dbReference type="ARBA" id="ARBA00022692"/>
    </source>
</evidence>
<evidence type="ECO:0000256" key="10">
    <source>
        <dbReference type="ARBA" id="ARBA00022989"/>
    </source>
</evidence>
<dbReference type="EMBL" id="QEFH01000012">
    <property type="protein sequence ID" value="PVU71030.1"/>
    <property type="molecule type" value="Genomic_DNA"/>
</dbReference>
<feature type="transmembrane region" description="Helical" evidence="12">
    <location>
        <begin position="225"/>
        <end position="247"/>
    </location>
</feature>
<dbReference type="SUPFAM" id="SSF81660">
    <property type="entry name" value="Metal cation-transporting ATPase, ATP-binding domain N"/>
    <property type="match status" value="1"/>
</dbReference>
<organism evidence="14 15">
    <name type="scientific">Nanobsidianus stetteri</name>
    <dbReference type="NCBI Taxonomy" id="1294122"/>
    <lineage>
        <taxon>Archaea</taxon>
        <taxon>Nanobdellota</taxon>
        <taxon>Candidatus Nanoarchaeia</taxon>
        <taxon>Nanoarchaeales</taxon>
        <taxon>Nanopusillaceae</taxon>
        <taxon>Candidatus Nanobsidianus</taxon>
    </lineage>
</organism>
<dbReference type="Pfam" id="PF00122">
    <property type="entry name" value="E1-E2_ATPase"/>
    <property type="match status" value="1"/>
</dbReference>
<dbReference type="NCBIfam" id="TIGR01647">
    <property type="entry name" value="ATPase-IIIA_H"/>
    <property type="match status" value="1"/>
</dbReference>
<dbReference type="InterPro" id="IPR008250">
    <property type="entry name" value="ATPase_P-typ_transduc_dom_A_sf"/>
</dbReference>
<feature type="transmembrane region" description="Helical" evidence="12">
    <location>
        <begin position="780"/>
        <end position="797"/>
    </location>
</feature>
<evidence type="ECO:0000256" key="12">
    <source>
        <dbReference type="SAM" id="Phobius"/>
    </source>
</evidence>
<evidence type="ECO:0000256" key="6">
    <source>
        <dbReference type="ARBA" id="ARBA00022741"/>
    </source>
</evidence>
<dbReference type="GO" id="GO:0005524">
    <property type="term" value="F:ATP binding"/>
    <property type="evidence" value="ECO:0007669"/>
    <property type="project" value="UniProtKB-KW"/>
</dbReference>
<evidence type="ECO:0000256" key="9">
    <source>
        <dbReference type="ARBA" id="ARBA00022967"/>
    </source>
</evidence>
<evidence type="ECO:0000313" key="14">
    <source>
        <dbReference type="EMBL" id="PVU71030.1"/>
    </source>
</evidence>
<dbReference type="SFLD" id="SFLDS00003">
    <property type="entry name" value="Haloacid_Dehalogenase"/>
    <property type="match status" value="1"/>
</dbReference>
<keyword evidence="11 12" id="KW-0472">Membrane</keyword>
<dbReference type="InterPro" id="IPR044492">
    <property type="entry name" value="P_typ_ATPase_HD_dom"/>
</dbReference>
<dbReference type="Proteomes" id="UP000245908">
    <property type="component" value="Unassembled WGS sequence"/>
</dbReference>
<feature type="transmembrane region" description="Helical" evidence="12">
    <location>
        <begin position="753"/>
        <end position="774"/>
    </location>
</feature>
<dbReference type="GO" id="GO:0120029">
    <property type="term" value="P:proton export across plasma membrane"/>
    <property type="evidence" value="ECO:0007669"/>
    <property type="project" value="InterPro"/>
</dbReference>
<dbReference type="FunFam" id="2.70.150.10:FF:000042">
    <property type="entry name" value="Plasma membrane ATPase"/>
    <property type="match status" value="1"/>
</dbReference>
<keyword evidence="9" id="KW-1278">Translocase</keyword>
<comment type="similarity">
    <text evidence="2">Belongs to the cation transport ATPase (P-type) (TC 3.A.3) family. Type IIIA subfamily.</text>
</comment>
<dbReference type="GO" id="GO:0016020">
    <property type="term" value="C:membrane"/>
    <property type="evidence" value="ECO:0007669"/>
    <property type="project" value="UniProtKB-SubCell"/>
</dbReference>
<dbReference type="SFLD" id="SFLDG00002">
    <property type="entry name" value="C1.7:_P-type_atpase_like"/>
    <property type="match status" value="1"/>
</dbReference>
<dbReference type="PRINTS" id="PR00119">
    <property type="entry name" value="CATATPASE"/>
</dbReference>
<dbReference type="Pfam" id="PF00702">
    <property type="entry name" value="Hydrolase"/>
    <property type="match status" value="1"/>
</dbReference>
<evidence type="ECO:0000256" key="3">
    <source>
        <dbReference type="ARBA" id="ARBA00022553"/>
    </source>
</evidence>
<dbReference type="PROSITE" id="PS00154">
    <property type="entry name" value="ATPASE_E1_E2"/>
    <property type="match status" value="1"/>
</dbReference>
<dbReference type="GO" id="GO:0008553">
    <property type="term" value="F:P-type proton-exporting transporter activity"/>
    <property type="evidence" value="ECO:0007669"/>
    <property type="project" value="InterPro"/>
</dbReference>
<evidence type="ECO:0000256" key="5">
    <source>
        <dbReference type="ARBA" id="ARBA00022723"/>
    </source>
</evidence>
<evidence type="ECO:0000256" key="2">
    <source>
        <dbReference type="ARBA" id="ARBA00008804"/>
    </source>
</evidence>
<dbReference type="Gene3D" id="3.40.50.1000">
    <property type="entry name" value="HAD superfamily/HAD-like"/>
    <property type="match status" value="1"/>
</dbReference>
<dbReference type="GO" id="GO:0016887">
    <property type="term" value="F:ATP hydrolysis activity"/>
    <property type="evidence" value="ECO:0007669"/>
    <property type="project" value="InterPro"/>
</dbReference>
<keyword evidence="3" id="KW-0597">Phosphoprotein</keyword>
<accession>A0A2T9WT71</accession>